<gene>
    <name evidence="2" type="ORF">HW115_01425</name>
</gene>
<evidence type="ECO:0000256" key="1">
    <source>
        <dbReference type="SAM" id="MobiDB-lite"/>
    </source>
</evidence>
<name>A0A851GG61_9BACT</name>
<evidence type="ECO:0000313" key="2">
    <source>
        <dbReference type="EMBL" id="NWK54255.1"/>
    </source>
</evidence>
<feature type="region of interest" description="Disordered" evidence="1">
    <location>
        <begin position="1"/>
        <end position="33"/>
    </location>
</feature>
<organism evidence="2 3">
    <name type="scientific">Oceaniferula marina</name>
    <dbReference type="NCBI Taxonomy" id="2748318"/>
    <lineage>
        <taxon>Bacteria</taxon>
        <taxon>Pseudomonadati</taxon>
        <taxon>Verrucomicrobiota</taxon>
        <taxon>Verrucomicrobiia</taxon>
        <taxon>Verrucomicrobiales</taxon>
        <taxon>Verrucomicrobiaceae</taxon>
        <taxon>Oceaniferula</taxon>
    </lineage>
</organism>
<dbReference type="AlphaFoldDB" id="A0A851GG61"/>
<proteinExistence type="predicted"/>
<keyword evidence="3" id="KW-1185">Reference proteome</keyword>
<sequence>MDSKNYRATPQRHPRTLNQGVSRNRNQQMPGKVNINKGVTFRAGSIFKAADGSKLVAYPLNTKLKIGGHERMSCRRYGMKWDAIGSFEILWTKELDLALTFFSSDEDGGKIYYPDWGDNRTRLEKV</sequence>
<dbReference type="Proteomes" id="UP000557872">
    <property type="component" value="Unassembled WGS sequence"/>
</dbReference>
<protein>
    <submittedName>
        <fullName evidence="2">Uncharacterized protein</fullName>
    </submittedName>
</protein>
<dbReference type="EMBL" id="JACBAZ010000001">
    <property type="protein sequence ID" value="NWK54255.1"/>
    <property type="molecule type" value="Genomic_DNA"/>
</dbReference>
<accession>A0A851GG61</accession>
<reference evidence="2 3" key="1">
    <citation type="submission" date="2020-07" db="EMBL/GenBank/DDBJ databases">
        <title>Roseicoccus Jingziensis gen. nov., sp. nov., isolated from coastal seawater.</title>
        <authorList>
            <person name="Feng X."/>
        </authorList>
    </citation>
    <scope>NUCLEOTIDE SEQUENCE [LARGE SCALE GENOMIC DNA]</scope>
    <source>
        <strain evidence="2 3">N1E253</strain>
    </source>
</reference>
<feature type="compositionally biased region" description="Polar residues" evidence="1">
    <location>
        <begin position="16"/>
        <end position="29"/>
    </location>
</feature>
<comment type="caution">
    <text evidence="2">The sequence shown here is derived from an EMBL/GenBank/DDBJ whole genome shotgun (WGS) entry which is preliminary data.</text>
</comment>
<evidence type="ECO:0000313" key="3">
    <source>
        <dbReference type="Proteomes" id="UP000557872"/>
    </source>
</evidence>